<evidence type="ECO:0000256" key="1">
    <source>
        <dbReference type="SAM" id="SignalP"/>
    </source>
</evidence>
<proteinExistence type="predicted"/>
<sequence length="221" mass="25430">MKTTILFIILCASAFICKAQNKDFRQFINNFGTIELPVLGSEYNKWNMILNQSFDKVQGRMPKSIPEKYVKEFICIGGFCNPNSGYYRYDYCVEIPVNNNFYTVLVSKFKYEGDSEWDSDLGEVLLITYTKTGEILSRKSLSKDNGARWQSSISLTKDKIVVQQIMNTASKVFLEKIMPCEIWTTEYQISNKGIIEVKSASPHASGKVKWDDKLLRYELVN</sequence>
<feature type="signal peptide" evidence="1">
    <location>
        <begin position="1"/>
        <end position="19"/>
    </location>
</feature>
<organism evidence="2 3">
    <name type="scientific">Microbacter margulisiae</name>
    <dbReference type="NCBI Taxonomy" id="1350067"/>
    <lineage>
        <taxon>Bacteria</taxon>
        <taxon>Pseudomonadati</taxon>
        <taxon>Bacteroidota</taxon>
        <taxon>Bacteroidia</taxon>
        <taxon>Bacteroidales</taxon>
        <taxon>Porphyromonadaceae</taxon>
        <taxon>Microbacter</taxon>
    </lineage>
</organism>
<evidence type="ECO:0000313" key="3">
    <source>
        <dbReference type="Proteomes" id="UP000544222"/>
    </source>
</evidence>
<accession>A0A7W5DT50</accession>
<gene>
    <name evidence="2" type="ORF">FHX64_002788</name>
</gene>
<dbReference type="AlphaFoldDB" id="A0A7W5DT50"/>
<protein>
    <recommendedName>
        <fullName evidence="4">Carbohydrate-binding domain-containing protein</fullName>
    </recommendedName>
</protein>
<comment type="caution">
    <text evidence="2">The sequence shown here is derived from an EMBL/GenBank/DDBJ whole genome shotgun (WGS) entry which is preliminary data.</text>
</comment>
<name>A0A7W5DT50_9PORP</name>
<dbReference type="RefSeq" id="WP_183414336.1">
    <property type="nucleotide sequence ID" value="NZ_JACHYB010000002.1"/>
</dbReference>
<reference evidence="2 3" key="1">
    <citation type="submission" date="2020-08" db="EMBL/GenBank/DDBJ databases">
        <title>Genomic Encyclopedia of Type Strains, Phase IV (KMG-IV): sequencing the most valuable type-strain genomes for metagenomic binning, comparative biology and taxonomic classification.</title>
        <authorList>
            <person name="Goeker M."/>
        </authorList>
    </citation>
    <scope>NUCLEOTIDE SEQUENCE [LARGE SCALE GENOMIC DNA]</scope>
    <source>
        <strain evidence="2 3">DSM 27471</strain>
    </source>
</reference>
<keyword evidence="1" id="KW-0732">Signal</keyword>
<evidence type="ECO:0000313" key="2">
    <source>
        <dbReference type="EMBL" id="MBB3188590.1"/>
    </source>
</evidence>
<dbReference type="EMBL" id="JACHYB010000002">
    <property type="protein sequence ID" value="MBB3188590.1"/>
    <property type="molecule type" value="Genomic_DNA"/>
</dbReference>
<keyword evidence="3" id="KW-1185">Reference proteome</keyword>
<dbReference type="Proteomes" id="UP000544222">
    <property type="component" value="Unassembled WGS sequence"/>
</dbReference>
<feature type="chain" id="PRO_5031405456" description="Carbohydrate-binding domain-containing protein" evidence="1">
    <location>
        <begin position="20"/>
        <end position="221"/>
    </location>
</feature>
<evidence type="ECO:0008006" key="4">
    <source>
        <dbReference type="Google" id="ProtNLM"/>
    </source>
</evidence>